<dbReference type="Proteomes" id="UP000243719">
    <property type="component" value="Unassembled WGS sequence"/>
</dbReference>
<dbReference type="EMBL" id="FNLO01000002">
    <property type="protein sequence ID" value="SDV47155.1"/>
    <property type="molecule type" value="Genomic_DNA"/>
</dbReference>
<feature type="domain" description="Rhodanese" evidence="2">
    <location>
        <begin position="102"/>
        <end position="193"/>
    </location>
</feature>
<dbReference type="Gene3D" id="3.40.250.10">
    <property type="entry name" value="Rhodanese-like domain"/>
    <property type="match status" value="4"/>
</dbReference>
<keyword evidence="1" id="KW-0677">Repeat</keyword>
<reference evidence="4" key="1">
    <citation type="submission" date="2016-09" db="EMBL/GenBank/DDBJ databases">
        <authorList>
            <person name="Varghese N."/>
            <person name="Submissions S."/>
        </authorList>
    </citation>
    <scope>NUCLEOTIDE SEQUENCE [LARGE SCALE GENOMIC DNA]</scope>
    <source>
        <strain evidence="4">JS23</strain>
    </source>
</reference>
<organism evidence="3 4">
    <name type="scientific">Chitinasiproducens palmae</name>
    <dbReference type="NCBI Taxonomy" id="1770053"/>
    <lineage>
        <taxon>Bacteria</taxon>
        <taxon>Pseudomonadati</taxon>
        <taxon>Pseudomonadota</taxon>
        <taxon>Betaproteobacteria</taxon>
        <taxon>Burkholderiales</taxon>
        <taxon>Burkholderiaceae</taxon>
        <taxon>Chitinasiproducens</taxon>
    </lineage>
</organism>
<dbReference type="PANTHER" id="PTHR43855">
    <property type="entry name" value="THIOSULFATE SULFURTRANSFERASE"/>
    <property type="match status" value="1"/>
</dbReference>
<dbReference type="AlphaFoldDB" id="A0A1H2PM32"/>
<dbReference type="InterPro" id="IPR036873">
    <property type="entry name" value="Rhodanese-like_dom_sf"/>
</dbReference>
<proteinExistence type="predicted"/>
<dbReference type="Pfam" id="PF00581">
    <property type="entry name" value="Rhodanese"/>
    <property type="match status" value="1"/>
</dbReference>
<feature type="domain" description="Rhodanese" evidence="2">
    <location>
        <begin position="2"/>
        <end position="69"/>
    </location>
</feature>
<dbReference type="InterPro" id="IPR051126">
    <property type="entry name" value="Thiosulfate_sulfurtransferase"/>
</dbReference>
<accession>A0A1H2PM32</accession>
<dbReference type="STRING" id="1770053.SAMN05216551_102321"/>
<dbReference type="PANTHER" id="PTHR43855:SF1">
    <property type="entry name" value="THIOSULFATE SULFURTRANSFERASE"/>
    <property type="match status" value="1"/>
</dbReference>
<dbReference type="GO" id="GO:0016740">
    <property type="term" value="F:transferase activity"/>
    <property type="evidence" value="ECO:0007669"/>
    <property type="project" value="UniProtKB-KW"/>
</dbReference>
<dbReference type="SUPFAM" id="SSF52821">
    <property type="entry name" value="Rhodanese/Cell cycle control phosphatase"/>
    <property type="match status" value="4"/>
</dbReference>
<gene>
    <name evidence="3" type="ORF">SAMN05216551_102321</name>
</gene>
<feature type="domain" description="Rhodanese" evidence="2">
    <location>
        <begin position="239"/>
        <end position="315"/>
    </location>
</feature>
<dbReference type="InterPro" id="IPR001763">
    <property type="entry name" value="Rhodanese-like_dom"/>
</dbReference>
<keyword evidence="3" id="KW-0808">Transferase</keyword>
<evidence type="ECO:0000256" key="1">
    <source>
        <dbReference type="ARBA" id="ARBA00022737"/>
    </source>
</evidence>
<evidence type="ECO:0000313" key="3">
    <source>
        <dbReference type="EMBL" id="SDV47155.1"/>
    </source>
</evidence>
<evidence type="ECO:0000313" key="4">
    <source>
        <dbReference type="Proteomes" id="UP000243719"/>
    </source>
</evidence>
<dbReference type="PROSITE" id="PS50206">
    <property type="entry name" value="RHODANESE_3"/>
    <property type="match status" value="4"/>
</dbReference>
<keyword evidence="4" id="KW-1185">Reference proteome</keyword>
<name>A0A1H2PM32_9BURK</name>
<evidence type="ECO:0000259" key="2">
    <source>
        <dbReference type="PROSITE" id="PS50206"/>
    </source>
</evidence>
<sequence length="494" mass="53839">MAASLPYSRLELDAPWLLPARDVPIALLDDNDGVAERAARRLATLGYHAVAIVDEGVVGASQAGLTLFEGVNVPSKTFGEWIHHRCRTPQITATALRARLDAGERMLLLDGRTPEEYRRMTIPGARCCPNGELAYRIDELVDDEETPIVVNCAGRTRSIIGAQTLIDLGIPNPVLALENGTQGWFLADFALEHGADRFYPSRVDADSQRKAQIRAQRLGRHHGVQAVDATTVSRWLSGAYAATYVFDVRTIEEHRHDNIGVARHAPGGQLLQNTDQYVAIRGARIVVVDDDGSRATVIAAWLRQMGHDAFTMACEQARRIVGPALPPDGSAPFVLGSVLPSALRQRDRASAATHLVDLRSSSAWLSAHVKGAFWSIRPRLVAALQARGATLGDRIALISDDADVARLAARDLLDTGYADIVHVCHDPARWREAGFQIAEGTGELAQAARIDYVFFAHDRHAGNRDAARAYLAWEQDLVAQCSALEIGAFERADL</sequence>
<protein>
    <submittedName>
        <fullName evidence="3">Rhodanese-related sulfurtransferase</fullName>
    </submittedName>
</protein>
<dbReference type="SMART" id="SM00450">
    <property type="entry name" value="RHOD"/>
    <property type="match status" value="1"/>
</dbReference>
<feature type="domain" description="Rhodanese" evidence="2">
    <location>
        <begin position="349"/>
        <end position="439"/>
    </location>
</feature>